<dbReference type="Proteomes" id="UP000234275">
    <property type="component" value="Unassembled WGS sequence"/>
</dbReference>
<name>A0A2I2G822_9EURO</name>
<gene>
    <name evidence="1" type="ORF">P170DRAFT_475343</name>
</gene>
<sequence>MPRNVARESINELWKKVFVTNDIVYSEDPATMKEVDNEDLSRHGIARIPFELETAAVGLMPSFLFKPLDLTDVREHRPSEESLEAAQFIDYATHTNPEVRRDQVCGSGLAAQLAYNLVTQWALCTAEQGLVVPVNVSIPNPFFYLFDGFFRYPSRQGSSTAAMTLEPAWENNRPVYPHVIITTTHNFSGNDDSMLWGELAPLVEAVYSRANQPLVTDMEEMERLDTKGARDFPGKPRAFGGEKKFPDLMLSFLNNQHGRVFYAHMEERQLMVYQSRLYSFQTRDDATVELFVQFLLSSPLSVPVS</sequence>
<dbReference type="OrthoDB" id="4436899at2759"/>
<dbReference type="EMBL" id="MSFO01000004">
    <property type="protein sequence ID" value="PLB49015.1"/>
    <property type="molecule type" value="Genomic_DNA"/>
</dbReference>
<dbReference type="GeneID" id="36560947"/>
<reference evidence="1 2" key="1">
    <citation type="submission" date="2016-12" db="EMBL/GenBank/DDBJ databases">
        <title>The genomes of Aspergillus section Nigri reveals drivers in fungal speciation.</title>
        <authorList>
            <consortium name="DOE Joint Genome Institute"/>
            <person name="Vesth T.C."/>
            <person name="Nybo J."/>
            <person name="Theobald S."/>
            <person name="Brandl J."/>
            <person name="Frisvad J.C."/>
            <person name="Nielsen K.F."/>
            <person name="Lyhne E.K."/>
            <person name="Kogle M.E."/>
            <person name="Kuo A."/>
            <person name="Riley R."/>
            <person name="Clum A."/>
            <person name="Nolan M."/>
            <person name="Lipzen A."/>
            <person name="Salamov A."/>
            <person name="Henrissat B."/>
            <person name="Wiebenga A."/>
            <person name="De Vries R.P."/>
            <person name="Grigoriev I.V."/>
            <person name="Mortensen U.H."/>
            <person name="Andersen M.R."/>
            <person name="Baker S.E."/>
        </authorList>
    </citation>
    <scope>NUCLEOTIDE SEQUENCE [LARGE SCALE GENOMIC DNA]</scope>
    <source>
        <strain evidence="1 2">IBT 23096</strain>
    </source>
</reference>
<protein>
    <submittedName>
        <fullName evidence="1">Uncharacterized protein</fullName>
    </submittedName>
</protein>
<evidence type="ECO:0000313" key="1">
    <source>
        <dbReference type="EMBL" id="PLB49015.1"/>
    </source>
</evidence>
<proteinExistence type="predicted"/>
<organism evidence="1 2">
    <name type="scientific">Aspergillus steynii IBT 23096</name>
    <dbReference type="NCBI Taxonomy" id="1392250"/>
    <lineage>
        <taxon>Eukaryota</taxon>
        <taxon>Fungi</taxon>
        <taxon>Dikarya</taxon>
        <taxon>Ascomycota</taxon>
        <taxon>Pezizomycotina</taxon>
        <taxon>Eurotiomycetes</taxon>
        <taxon>Eurotiomycetidae</taxon>
        <taxon>Eurotiales</taxon>
        <taxon>Aspergillaceae</taxon>
        <taxon>Aspergillus</taxon>
        <taxon>Aspergillus subgen. Circumdati</taxon>
    </lineage>
</organism>
<dbReference type="AlphaFoldDB" id="A0A2I2G822"/>
<accession>A0A2I2G822</accession>
<dbReference type="VEuPathDB" id="FungiDB:P170DRAFT_475343"/>
<dbReference type="RefSeq" id="XP_024704317.1">
    <property type="nucleotide sequence ID" value="XM_024853249.1"/>
</dbReference>
<keyword evidence="2" id="KW-1185">Reference proteome</keyword>
<evidence type="ECO:0000313" key="2">
    <source>
        <dbReference type="Proteomes" id="UP000234275"/>
    </source>
</evidence>
<comment type="caution">
    <text evidence="1">The sequence shown here is derived from an EMBL/GenBank/DDBJ whole genome shotgun (WGS) entry which is preliminary data.</text>
</comment>
<dbReference type="STRING" id="1392250.A0A2I2G822"/>